<dbReference type="GeneID" id="36406742"/>
<name>A0A0P1AL51_PLAHL</name>
<sequence>MQDLEDEAIYDYFVELGLSSIVTPAHQVRSPTSRDRTVWFSEFKQDRPFLIPAQSEVVAACQRTEETPVTPISNLRRGDRHLPDPTGDSASGTPTPEQISALSERTLIIKHPEAPDPV</sequence>
<feature type="compositionally biased region" description="Polar residues" evidence="1">
    <location>
        <begin position="88"/>
        <end position="103"/>
    </location>
</feature>
<accession>A0A0P1AL51</accession>
<dbReference type="OrthoDB" id="167202at2759"/>
<reference evidence="3" key="1">
    <citation type="submission" date="2014-09" db="EMBL/GenBank/DDBJ databases">
        <authorList>
            <person name="Sharma Rahul"/>
            <person name="Thines Marco"/>
        </authorList>
    </citation>
    <scope>NUCLEOTIDE SEQUENCE [LARGE SCALE GENOMIC DNA]</scope>
</reference>
<feature type="region of interest" description="Disordered" evidence="1">
    <location>
        <begin position="65"/>
        <end position="118"/>
    </location>
</feature>
<dbReference type="Proteomes" id="UP000054928">
    <property type="component" value="Unassembled WGS sequence"/>
</dbReference>
<evidence type="ECO:0000256" key="1">
    <source>
        <dbReference type="SAM" id="MobiDB-lite"/>
    </source>
</evidence>
<dbReference type="RefSeq" id="XP_024577705.1">
    <property type="nucleotide sequence ID" value="XM_024727094.1"/>
</dbReference>
<protein>
    <submittedName>
        <fullName evidence="2">Uncharacterized protein</fullName>
    </submittedName>
</protein>
<dbReference type="EMBL" id="CCYD01000553">
    <property type="protein sequence ID" value="CEG41336.1"/>
    <property type="molecule type" value="Genomic_DNA"/>
</dbReference>
<evidence type="ECO:0000313" key="3">
    <source>
        <dbReference type="Proteomes" id="UP000054928"/>
    </source>
</evidence>
<keyword evidence="3" id="KW-1185">Reference proteome</keyword>
<evidence type="ECO:0000313" key="2">
    <source>
        <dbReference type="EMBL" id="CEG41336.1"/>
    </source>
</evidence>
<dbReference type="AlphaFoldDB" id="A0A0P1AL51"/>
<proteinExistence type="predicted"/>
<organism evidence="2 3">
    <name type="scientific">Plasmopara halstedii</name>
    <name type="common">Downy mildew of sunflower</name>
    <dbReference type="NCBI Taxonomy" id="4781"/>
    <lineage>
        <taxon>Eukaryota</taxon>
        <taxon>Sar</taxon>
        <taxon>Stramenopiles</taxon>
        <taxon>Oomycota</taxon>
        <taxon>Peronosporomycetes</taxon>
        <taxon>Peronosporales</taxon>
        <taxon>Peronosporaceae</taxon>
        <taxon>Plasmopara</taxon>
    </lineage>
</organism>